<organism evidence="2 3">
    <name type="scientific">Flavobacterium cerinum</name>
    <dbReference type="NCBI Taxonomy" id="2502784"/>
    <lineage>
        <taxon>Bacteria</taxon>
        <taxon>Pseudomonadati</taxon>
        <taxon>Bacteroidota</taxon>
        <taxon>Flavobacteriia</taxon>
        <taxon>Flavobacteriales</taxon>
        <taxon>Flavobacteriaceae</taxon>
        <taxon>Flavobacterium</taxon>
    </lineage>
</organism>
<reference evidence="2 3" key="1">
    <citation type="submission" date="2019-01" db="EMBL/GenBank/DDBJ databases">
        <title>Flavobacterium sp. nov.,isolated from freshwater.</title>
        <authorList>
            <person name="Zhang R."/>
            <person name="Du Z.-J."/>
        </authorList>
    </citation>
    <scope>NUCLEOTIDE SEQUENCE [LARGE SCALE GENOMIC DNA]</scope>
    <source>
        <strain evidence="2 3">1E403</strain>
    </source>
</reference>
<proteinExistence type="predicted"/>
<gene>
    <name evidence="2" type="ORF">EPI11_12930</name>
</gene>
<name>A0A444H6B6_9FLAO</name>
<sequence>MRYLSIVFLLFISLKINAQELFVVTEPASNAPAGSLSVRVGQSLLENQMENGNVYNLSPEVTWGINKNLMVRASAYLNDMNNGLDLRGGGVYAKYRFFSVDDLQSHFRMAAFGRYSWNSSAIHQEPIDMMGMNTGFEAGIVATQLIKKVAISSSVSYGQAFDNNNYKFPDNLGNNAVNYTFSIGRLMHPKKYTSYKQTNINTMLEFVGQTITENGRSYLDIVPSIQFIINSQARIDIAYKKELYNSMHRITSDGIFLKLEYTFFNVTK</sequence>
<keyword evidence="1" id="KW-0732">Signal</keyword>
<dbReference type="OrthoDB" id="649238at2"/>
<dbReference type="EMBL" id="SBII01000009">
    <property type="protein sequence ID" value="RWW98824.1"/>
    <property type="molecule type" value="Genomic_DNA"/>
</dbReference>
<protein>
    <recommendedName>
        <fullName evidence="4">DUF3078 domain-containing protein</fullName>
    </recommendedName>
</protein>
<keyword evidence="3" id="KW-1185">Reference proteome</keyword>
<feature type="chain" id="PRO_5019430755" description="DUF3078 domain-containing protein" evidence="1">
    <location>
        <begin position="19"/>
        <end position="268"/>
    </location>
</feature>
<dbReference type="AlphaFoldDB" id="A0A444H6B6"/>
<dbReference type="Proteomes" id="UP000287527">
    <property type="component" value="Unassembled WGS sequence"/>
</dbReference>
<evidence type="ECO:0000313" key="2">
    <source>
        <dbReference type="EMBL" id="RWW98824.1"/>
    </source>
</evidence>
<evidence type="ECO:0008006" key="4">
    <source>
        <dbReference type="Google" id="ProtNLM"/>
    </source>
</evidence>
<accession>A0A444H6B6</accession>
<comment type="caution">
    <text evidence="2">The sequence shown here is derived from an EMBL/GenBank/DDBJ whole genome shotgun (WGS) entry which is preliminary data.</text>
</comment>
<evidence type="ECO:0000256" key="1">
    <source>
        <dbReference type="SAM" id="SignalP"/>
    </source>
</evidence>
<feature type="signal peptide" evidence="1">
    <location>
        <begin position="1"/>
        <end position="18"/>
    </location>
</feature>
<dbReference type="RefSeq" id="WP_128390400.1">
    <property type="nucleotide sequence ID" value="NZ_SBII01000009.1"/>
</dbReference>
<evidence type="ECO:0000313" key="3">
    <source>
        <dbReference type="Proteomes" id="UP000287527"/>
    </source>
</evidence>